<dbReference type="AlphaFoldDB" id="A0A1H3C0H5"/>
<evidence type="ECO:0000313" key="7">
    <source>
        <dbReference type="EMBL" id="SDX47647.1"/>
    </source>
</evidence>
<sequence>MKIKDITNCIEEIAPLSYAEGFDNVGLLVGDYSTEVTGVLVTLDTLENIVDEAIEKNCNLIVSFHPIIFSGLKKLNGSNYVERVVLKAIKNDIAIYAMHTALDNCFAGVNAKICEMLGLKNKQILIPQKNTIKKLTTYAPIDASEKIRTALFNAGAGSIGNYDNCSFNTEGIGTYRGNENSSPTIGVKGENHSEKEVLISVIFEKHKEKTILKSLFNAHPYEEVAYEINPIDNINQEIGMGMIAELDNSMNEIDFLKLVKTKMNAKGIRHSQFLGKPIKKVAVLGGSGSFAINNAIAAGADIYITSDIKYHEFYKAENKIIVADIGHYESEQFTKNLLVDILTKKFHNFAIILSQKNTNPIYYL</sequence>
<dbReference type="Gene3D" id="3.40.1390.30">
    <property type="entry name" value="NIF3 (NGG1p interacting factor 3)-like"/>
    <property type="match status" value="1"/>
</dbReference>
<feature type="binding site" evidence="6">
    <location>
        <position position="103"/>
    </location>
    <ligand>
        <name>a divalent metal cation</name>
        <dbReference type="ChEBI" id="CHEBI:60240"/>
        <label>1</label>
    </ligand>
</feature>
<dbReference type="PIRSF" id="PIRSF037489">
    <property type="entry name" value="UCP037489_NIF3_YqfO"/>
    <property type="match status" value="1"/>
</dbReference>
<evidence type="ECO:0000256" key="4">
    <source>
        <dbReference type="ARBA" id="ARBA00022723"/>
    </source>
</evidence>
<feature type="binding site" evidence="6">
    <location>
        <position position="327"/>
    </location>
    <ligand>
        <name>a divalent metal cation</name>
        <dbReference type="ChEBI" id="CHEBI:60240"/>
        <label>1</label>
    </ligand>
</feature>
<evidence type="ECO:0000313" key="8">
    <source>
        <dbReference type="Proteomes" id="UP000199595"/>
    </source>
</evidence>
<protein>
    <recommendedName>
        <fullName evidence="3 5">GTP cyclohydrolase 1 type 2 homolog</fullName>
    </recommendedName>
</protein>
<proteinExistence type="inferred from homology"/>
<dbReference type="RefSeq" id="WP_090123509.1">
    <property type="nucleotide sequence ID" value="NZ_FNNJ01000006.1"/>
</dbReference>
<dbReference type="FunFam" id="3.40.1390.30:FF:000001">
    <property type="entry name" value="GTP cyclohydrolase 1 type 2"/>
    <property type="match status" value="1"/>
</dbReference>
<evidence type="ECO:0000256" key="6">
    <source>
        <dbReference type="PIRSR" id="PIRSR602678-1"/>
    </source>
</evidence>
<dbReference type="InterPro" id="IPR036069">
    <property type="entry name" value="DUF34/NIF3_sf"/>
</dbReference>
<dbReference type="GO" id="GO:0005737">
    <property type="term" value="C:cytoplasm"/>
    <property type="evidence" value="ECO:0007669"/>
    <property type="project" value="TreeGrafter"/>
</dbReference>
<dbReference type="InterPro" id="IPR002678">
    <property type="entry name" value="DUF34/NIF3"/>
</dbReference>
<dbReference type="Pfam" id="PF01784">
    <property type="entry name" value="DUF34_NIF3"/>
    <property type="match status" value="1"/>
</dbReference>
<dbReference type="PANTHER" id="PTHR13799">
    <property type="entry name" value="NGG1 INTERACTING FACTOR 3"/>
    <property type="match status" value="1"/>
</dbReference>
<evidence type="ECO:0000256" key="3">
    <source>
        <dbReference type="ARBA" id="ARBA00022112"/>
    </source>
</evidence>
<dbReference type="SUPFAM" id="SSF102705">
    <property type="entry name" value="NIF3 (NGG1p interacting factor 3)-like"/>
    <property type="match status" value="1"/>
</dbReference>
<dbReference type="STRING" id="762486.SAMN05444411_1068"/>
<dbReference type="Proteomes" id="UP000199595">
    <property type="component" value="Unassembled WGS sequence"/>
</dbReference>
<dbReference type="OrthoDB" id="9792792at2"/>
<gene>
    <name evidence="7" type="ORF">SAMN05444411_1068</name>
</gene>
<keyword evidence="4 5" id="KW-0479">Metal-binding</keyword>
<dbReference type="GO" id="GO:0046872">
    <property type="term" value="F:metal ion binding"/>
    <property type="evidence" value="ECO:0007669"/>
    <property type="project" value="UniProtKB-UniRule"/>
</dbReference>
<evidence type="ECO:0000256" key="2">
    <source>
        <dbReference type="ARBA" id="ARBA00011643"/>
    </source>
</evidence>
<dbReference type="InterPro" id="IPR015867">
    <property type="entry name" value="N-reg_PII/ATP_PRibTrfase_C"/>
</dbReference>
<dbReference type="Gene3D" id="3.30.70.120">
    <property type="match status" value="1"/>
</dbReference>
<comment type="subunit">
    <text evidence="2">Homohexamer.</text>
</comment>
<accession>A0A1H3C0H5</accession>
<feature type="binding site" evidence="6">
    <location>
        <position position="331"/>
    </location>
    <ligand>
        <name>a divalent metal cation</name>
        <dbReference type="ChEBI" id="CHEBI:60240"/>
        <label>1</label>
    </ligand>
</feature>
<evidence type="ECO:0000256" key="1">
    <source>
        <dbReference type="ARBA" id="ARBA00006964"/>
    </source>
</evidence>
<reference evidence="7 8" key="1">
    <citation type="submission" date="2016-10" db="EMBL/GenBank/DDBJ databases">
        <authorList>
            <person name="de Groot N.N."/>
        </authorList>
    </citation>
    <scope>NUCLEOTIDE SEQUENCE [LARGE SCALE GENOMIC DNA]</scope>
    <source>
        <strain evidence="7 8">DSM 24956</strain>
    </source>
</reference>
<name>A0A1H3C0H5_9FLAO</name>
<feature type="binding site" evidence="6">
    <location>
        <position position="65"/>
    </location>
    <ligand>
        <name>a divalent metal cation</name>
        <dbReference type="ChEBI" id="CHEBI:60240"/>
        <label>1</label>
    </ligand>
</feature>
<evidence type="ECO:0000256" key="5">
    <source>
        <dbReference type="PIRNR" id="PIRNR037489"/>
    </source>
</evidence>
<organism evidence="7 8">
    <name type="scientific">Lutibacter oricola</name>
    <dbReference type="NCBI Taxonomy" id="762486"/>
    <lineage>
        <taxon>Bacteria</taxon>
        <taxon>Pseudomonadati</taxon>
        <taxon>Bacteroidota</taxon>
        <taxon>Flavobacteriia</taxon>
        <taxon>Flavobacteriales</taxon>
        <taxon>Flavobacteriaceae</taxon>
        <taxon>Lutibacter</taxon>
    </lineage>
</organism>
<dbReference type="PANTHER" id="PTHR13799:SF14">
    <property type="entry name" value="GTP CYCLOHYDROLASE 1 TYPE 2 HOMOLOG"/>
    <property type="match status" value="1"/>
</dbReference>
<keyword evidence="8" id="KW-1185">Reference proteome</keyword>
<dbReference type="EMBL" id="FNNJ01000006">
    <property type="protein sequence ID" value="SDX47647.1"/>
    <property type="molecule type" value="Genomic_DNA"/>
</dbReference>
<comment type="similarity">
    <text evidence="1 5">Belongs to the GTP cyclohydrolase I type 2/NIF3 family.</text>
</comment>
<dbReference type="InterPro" id="IPR017221">
    <property type="entry name" value="DUF34/NIF3_bac"/>
</dbReference>
<dbReference type="NCBIfam" id="TIGR00486">
    <property type="entry name" value="YbgI_SA1388"/>
    <property type="match status" value="1"/>
</dbReference>